<comment type="catalytic activity">
    <reaction evidence="3">
        <text>2 GTP = 3',3'-c-di-GMP + 2 diphosphate</text>
        <dbReference type="Rhea" id="RHEA:24898"/>
        <dbReference type="ChEBI" id="CHEBI:33019"/>
        <dbReference type="ChEBI" id="CHEBI:37565"/>
        <dbReference type="ChEBI" id="CHEBI:58805"/>
        <dbReference type="EC" id="2.7.7.65"/>
    </reaction>
</comment>
<comment type="caution">
    <text evidence="8">The sequence shown here is derived from an EMBL/GenBank/DDBJ whole genome shotgun (WGS) entry which is preliminary data.</text>
</comment>
<dbReference type="EC" id="2.7.7.65" evidence="2"/>
<feature type="coiled-coil region" evidence="4">
    <location>
        <begin position="351"/>
        <end position="385"/>
    </location>
</feature>
<dbReference type="CDD" id="cd01949">
    <property type="entry name" value="GGDEF"/>
    <property type="match status" value="1"/>
</dbReference>
<reference evidence="8 9" key="1">
    <citation type="submission" date="2014-06" db="EMBL/GenBank/DDBJ databases">
        <title>Shewanella sp. YQH10.</title>
        <authorList>
            <person name="Liu Y."/>
            <person name="Zeng R."/>
        </authorList>
    </citation>
    <scope>NUCLEOTIDE SEQUENCE [LARGE SCALE GENOMIC DNA]</scope>
    <source>
        <strain evidence="8 9">YQH10</strain>
    </source>
</reference>
<dbReference type="InterPro" id="IPR011990">
    <property type="entry name" value="TPR-like_helical_dom_sf"/>
</dbReference>
<dbReference type="InterPro" id="IPR019734">
    <property type="entry name" value="TPR_rpt"/>
</dbReference>
<dbReference type="SUPFAM" id="SSF48452">
    <property type="entry name" value="TPR-like"/>
    <property type="match status" value="1"/>
</dbReference>
<sequence>MLVRFLFLLLLTGYCASASSASTPEPALTNSADAELHAIELQFKTDVAQSGERISQLLPQFEQLTPSQQSKLLILMAVSRLYAARFDEALTLLKRAEARTTDRGQLAQIFNFRATTFMALRRFQDALQTVQQTLNLLPKLDDAVKRDAYLRIADIYEKLDAFEEMERYARRMLALTSDSDIRDRCYAQFTLVNAEFHQSSQALPVLVEQVQSVKAYCQQQGFPLMVAMSNKLLGRLLLKQDDLASAEQYLQQALAQYQHFAFAVEITSTQALLAQVYLAAFRVKDAAEMAKMVVDAESSPMVYQPRKDAFEVLAKIAEQQQDYEQAVHYLQAYAQLSGLLYDERQLKATAYQAAKFQAQQQQEQLQQLSREREFYLANAALQEKAHHNMLLFISVLAVSVLLLAIMLMIGLQQKRRYMRLSRFDGMTGIYNRETGQRLGEERFIKALSCAQPYALVLFDLDKFKCINDNFGHATGDWVLRKVTEVLKAEVRNTHIFARFGGEEFAIIMPNTELETAAALAEQYRLLLAAINTSKSGHQFNVSASFGVSGCINTDLSLDPLINRADLALYRAKASGRNAVAIETGLTKPLTVAMMT</sequence>
<dbReference type="PANTHER" id="PTHR45138">
    <property type="entry name" value="REGULATORY COMPONENTS OF SENSORY TRANSDUCTION SYSTEM"/>
    <property type="match status" value="1"/>
</dbReference>
<dbReference type="SUPFAM" id="SSF55073">
    <property type="entry name" value="Nucleotide cyclase"/>
    <property type="match status" value="1"/>
</dbReference>
<evidence type="ECO:0000256" key="6">
    <source>
        <dbReference type="SAM" id="SignalP"/>
    </source>
</evidence>
<evidence type="ECO:0000313" key="9">
    <source>
        <dbReference type="Proteomes" id="UP000029264"/>
    </source>
</evidence>
<evidence type="ECO:0000256" key="2">
    <source>
        <dbReference type="ARBA" id="ARBA00012528"/>
    </source>
</evidence>
<dbReference type="PANTHER" id="PTHR45138:SF9">
    <property type="entry name" value="DIGUANYLATE CYCLASE DGCM-RELATED"/>
    <property type="match status" value="1"/>
</dbReference>
<name>A0A094JFY1_9GAMM</name>
<evidence type="ECO:0000256" key="4">
    <source>
        <dbReference type="SAM" id="Coils"/>
    </source>
</evidence>
<keyword evidence="9" id="KW-1185">Reference proteome</keyword>
<dbReference type="STRING" id="1515746.HR45_06545"/>
<dbReference type="FunFam" id="3.30.70.270:FF:000001">
    <property type="entry name" value="Diguanylate cyclase domain protein"/>
    <property type="match status" value="1"/>
</dbReference>
<dbReference type="InterPro" id="IPR050469">
    <property type="entry name" value="Diguanylate_Cyclase"/>
</dbReference>
<gene>
    <name evidence="8" type="ORF">HR45_06545</name>
</gene>
<dbReference type="Proteomes" id="UP000029264">
    <property type="component" value="Unassembled WGS sequence"/>
</dbReference>
<dbReference type="Gene3D" id="1.25.40.10">
    <property type="entry name" value="Tetratricopeptide repeat domain"/>
    <property type="match status" value="2"/>
</dbReference>
<feature type="chain" id="PRO_5001905214" description="diguanylate cyclase" evidence="6">
    <location>
        <begin position="22"/>
        <end position="595"/>
    </location>
</feature>
<dbReference type="AlphaFoldDB" id="A0A094JFY1"/>
<organism evidence="8 9">
    <name type="scientific">Shewanella mangrovi</name>
    <dbReference type="NCBI Taxonomy" id="1515746"/>
    <lineage>
        <taxon>Bacteria</taxon>
        <taxon>Pseudomonadati</taxon>
        <taxon>Pseudomonadota</taxon>
        <taxon>Gammaproteobacteria</taxon>
        <taxon>Alteromonadales</taxon>
        <taxon>Shewanellaceae</taxon>
        <taxon>Shewanella</taxon>
    </lineage>
</organism>
<proteinExistence type="predicted"/>
<accession>A0A094JFY1</accession>
<feature type="domain" description="GGDEF" evidence="7">
    <location>
        <begin position="451"/>
        <end position="584"/>
    </location>
</feature>
<evidence type="ECO:0000256" key="3">
    <source>
        <dbReference type="ARBA" id="ARBA00034247"/>
    </source>
</evidence>
<dbReference type="SMART" id="SM00267">
    <property type="entry name" value="GGDEF"/>
    <property type="match status" value="1"/>
</dbReference>
<keyword evidence="6" id="KW-0732">Signal</keyword>
<comment type="cofactor">
    <cofactor evidence="1">
        <name>Mg(2+)</name>
        <dbReference type="ChEBI" id="CHEBI:18420"/>
    </cofactor>
</comment>
<dbReference type="SMART" id="SM00028">
    <property type="entry name" value="TPR"/>
    <property type="match status" value="4"/>
</dbReference>
<dbReference type="NCBIfam" id="TIGR00254">
    <property type="entry name" value="GGDEF"/>
    <property type="match status" value="1"/>
</dbReference>
<dbReference type="InterPro" id="IPR029787">
    <property type="entry name" value="Nucleotide_cyclase"/>
</dbReference>
<dbReference type="eggNOG" id="COG0457">
    <property type="taxonomic scope" value="Bacteria"/>
</dbReference>
<evidence type="ECO:0000313" key="8">
    <source>
        <dbReference type="EMBL" id="KFZ38157.1"/>
    </source>
</evidence>
<dbReference type="InterPro" id="IPR043128">
    <property type="entry name" value="Rev_trsase/Diguanyl_cyclase"/>
</dbReference>
<dbReference type="InterPro" id="IPR000160">
    <property type="entry name" value="GGDEF_dom"/>
</dbReference>
<keyword evidence="4" id="KW-0175">Coiled coil</keyword>
<evidence type="ECO:0000256" key="5">
    <source>
        <dbReference type="SAM" id="Phobius"/>
    </source>
</evidence>
<feature type="transmembrane region" description="Helical" evidence="5">
    <location>
        <begin position="389"/>
        <end position="411"/>
    </location>
</feature>
<feature type="signal peptide" evidence="6">
    <location>
        <begin position="1"/>
        <end position="21"/>
    </location>
</feature>
<dbReference type="PROSITE" id="PS50887">
    <property type="entry name" value="GGDEF"/>
    <property type="match status" value="1"/>
</dbReference>
<keyword evidence="5" id="KW-0812">Transmembrane</keyword>
<dbReference type="eggNOG" id="COG2199">
    <property type="taxonomic scope" value="Bacteria"/>
</dbReference>
<dbReference type="Pfam" id="PF00990">
    <property type="entry name" value="GGDEF"/>
    <property type="match status" value="1"/>
</dbReference>
<evidence type="ECO:0000259" key="7">
    <source>
        <dbReference type="PROSITE" id="PS50887"/>
    </source>
</evidence>
<keyword evidence="5" id="KW-1133">Transmembrane helix</keyword>
<evidence type="ECO:0000256" key="1">
    <source>
        <dbReference type="ARBA" id="ARBA00001946"/>
    </source>
</evidence>
<protein>
    <recommendedName>
        <fullName evidence="2">diguanylate cyclase</fullName>
        <ecNumber evidence="2">2.7.7.65</ecNumber>
    </recommendedName>
</protein>
<dbReference type="OrthoDB" id="9803824at2"/>
<dbReference type="RefSeq" id="WP_037440922.1">
    <property type="nucleotide sequence ID" value="NZ_JPEO01000003.1"/>
</dbReference>
<keyword evidence="5" id="KW-0472">Membrane</keyword>
<dbReference type="GO" id="GO:0052621">
    <property type="term" value="F:diguanylate cyclase activity"/>
    <property type="evidence" value="ECO:0007669"/>
    <property type="project" value="UniProtKB-EC"/>
</dbReference>
<dbReference type="Gene3D" id="3.30.70.270">
    <property type="match status" value="1"/>
</dbReference>
<dbReference type="EMBL" id="JPEO01000003">
    <property type="protein sequence ID" value="KFZ38157.1"/>
    <property type="molecule type" value="Genomic_DNA"/>
</dbReference>